<dbReference type="Proteomes" id="UP000230750">
    <property type="component" value="Unassembled WGS sequence"/>
</dbReference>
<sequence length="308" mass="35742">MSWQRSWHVRNRDNIERVKKDEAKAAEEEKKQLTRAATAEREARTKFLRDRAHSKGAISFVGSEVVPVNDTGQSHVNFFNDLEKETKKGNKDHEAEKKSEQEAWEKKVGILTQLGQTVTDGQHKTLADGLRIPLPEVDPDIKRKDSMDPLNMMKKYLGHGAQEEGKQTSRKRRHEPNQGNSSTSESQAMSTKLAYQSPISVSHHHSSSREKKQEKKDKTKKHKRKHRHKHKKDKNKDTVSHSVDIQQLRAERLKREDEEKKRAARLLSEKTDDVVQEVRLTDALDGRYNAQFHPHLARQRLCNDFKFK</sequence>
<dbReference type="AlphaFoldDB" id="A0A2G8JWG8"/>
<organism evidence="3 4">
    <name type="scientific">Stichopus japonicus</name>
    <name type="common">Sea cucumber</name>
    <dbReference type="NCBI Taxonomy" id="307972"/>
    <lineage>
        <taxon>Eukaryota</taxon>
        <taxon>Metazoa</taxon>
        <taxon>Echinodermata</taxon>
        <taxon>Eleutherozoa</taxon>
        <taxon>Echinozoa</taxon>
        <taxon>Holothuroidea</taxon>
        <taxon>Aspidochirotacea</taxon>
        <taxon>Aspidochirotida</taxon>
        <taxon>Stichopodidae</taxon>
        <taxon>Apostichopus</taxon>
    </lineage>
</organism>
<feature type="region of interest" description="Disordered" evidence="1">
    <location>
        <begin position="82"/>
        <end position="103"/>
    </location>
</feature>
<feature type="compositionally biased region" description="Polar residues" evidence="1">
    <location>
        <begin position="177"/>
        <end position="200"/>
    </location>
</feature>
<evidence type="ECO:0000313" key="4">
    <source>
        <dbReference type="Proteomes" id="UP000230750"/>
    </source>
</evidence>
<name>A0A2G8JWG8_STIJA</name>
<dbReference type="OrthoDB" id="2159131at2759"/>
<comment type="caution">
    <text evidence="3">The sequence shown here is derived from an EMBL/GenBank/DDBJ whole genome shotgun (WGS) entry which is preliminary data.</text>
</comment>
<feature type="compositionally biased region" description="Basic residues" evidence="1">
    <location>
        <begin position="218"/>
        <end position="233"/>
    </location>
</feature>
<dbReference type="PANTHER" id="PTHR22093:SF0">
    <property type="entry name" value="LEUKOCYTE RECEPTOR CLUSTER MEMBER 1"/>
    <property type="match status" value="1"/>
</dbReference>
<reference evidence="3 4" key="1">
    <citation type="journal article" date="2017" name="PLoS Biol.">
        <title>The sea cucumber genome provides insights into morphological evolution and visceral regeneration.</title>
        <authorList>
            <person name="Zhang X."/>
            <person name="Sun L."/>
            <person name="Yuan J."/>
            <person name="Sun Y."/>
            <person name="Gao Y."/>
            <person name="Zhang L."/>
            <person name="Li S."/>
            <person name="Dai H."/>
            <person name="Hamel J.F."/>
            <person name="Liu C."/>
            <person name="Yu Y."/>
            <person name="Liu S."/>
            <person name="Lin W."/>
            <person name="Guo K."/>
            <person name="Jin S."/>
            <person name="Xu P."/>
            <person name="Storey K.B."/>
            <person name="Huan P."/>
            <person name="Zhang T."/>
            <person name="Zhou Y."/>
            <person name="Zhang J."/>
            <person name="Lin C."/>
            <person name="Li X."/>
            <person name="Xing L."/>
            <person name="Huo D."/>
            <person name="Sun M."/>
            <person name="Wang L."/>
            <person name="Mercier A."/>
            <person name="Li F."/>
            <person name="Yang H."/>
            <person name="Xiang J."/>
        </authorList>
    </citation>
    <scope>NUCLEOTIDE SEQUENCE [LARGE SCALE GENOMIC DNA]</scope>
    <source>
        <strain evidence="3">Shaxun</strain>
        <tissue evidence="3">Muscle</tissue>
    </source>
</reference>
<evidence type="ECO:0000313" key="3">
    <source>
        <dbReference type="EMBL" id="PIK40015.1"/>
    </source>
</evidence>
<feature type="compositionally biased region" description="Basic and acidic residues" evidence="1">
    <location>
        <begin position="249"/>
        <end position="258"/>
    </location>
</feature>
<dbReference type="PANTHER" id="PTHR22093">
    <property type="entry name" value="LEUKOCYTE RECEPTOR CLUSTER LRC MEMBER 1"/>
    <property type="match status" value="1"/>
</dbReference>
<evidence type="ECO:0000256" key="1">
    <source>
        <dbReference type="SAM" id="MobiDB-lite"/>
    </source>
</evidence>
<keyword evidence="4" id="KW-1185">Reference proteome</keyword>
<dbReference type="InterPro" id="IPR019339">
    <property type="entry name" value="CIR_N_dom"/>
</dbReference>
<dbReference type="STRING" id="307972.A0A2G8JWG8"/>
<accession>A0A2G8JWG8</accession>
<dbReference type="InterPro" id="IPR039875">
    <property type="entry name" value="LENG1-like"/>
</dbReference>
<feature type="region of interest" description="Disordered" evidence="1">
    <location>
        <begin position="120"/>
        <end position="258"/>
    </location>
</feature>
<dbReference type="EMBL" id="MRZV01001175">
    <property type="protein sequence ID" value="PIK40015.1"/>
    <property type="molecule type" value="Genomic_DNA"/>
</dbReference>
<gene>
    <name evidence="3" type="ORF">BSL78_23144</name>
</gene>
<feature type="region of interest" description="Disordered" evidence="1">
    <location>
        <begin position="21"/>
        <end position="41"/>
    </location>
</feature>
<dbReference type="Pfam" id="PF10197">
    <property type="entry name" value="Cir_N"/>
    <property type="match status" value="1"/>
</dbReference>
<protein>
    <submittedName>
        <fullName evidence="3">Putative leukocyte receptor cluster member 1</fullName>
    </submittedName>
</protein>
<proteinExistence type="predicted"/>
<keyword evidence="3" id="KW-0675">Receptor</keyword>
<feature type="domain" description="CBF1-interacting co-repressor CIR N-terminal" evidence="2">
    <location>
        <begin position="6"/>
        <end position="42"/>
    </location>
</feature>
<dbReference type="SMART" id="SM01083">
    <property type="entry name" value="Cir_N"/>
    <property type="match status" value="1"/>
</dbReference>
<feature type="compositionally biased region" description="Basic and acidic residues" evidence="1">
    <location>
        <begin position="207"/>
        <end position="217"/>
    </location>
</feature>
<evidence type="ECO:0000259" key="2">
    <source>
        <dbReference type="SMART" id="SM01083"/>
    </source>
</evidence>